<name>A0A939SUL2_SERMA</name>
<evidence type="ECO:0000256" key="1">
    <source>
        <dbReference type="SAM" id="MobiDB-lite"/>
    </source>
</evidence>
<dbReference type="Pfam" id="PF12343">
    <property type="entry name" value="DeaD_C"/>
    <property type="match status" value="1"/>
</dbReference>
<feature type="compositionally biased region" description="Basic and acidic residues" evidence="1">
    <location>
        <begin position="1"/>
        <end position="17"/>
    </location>
</feature>
<protein>
    <recommendedName>
        <fullName evidence="2">Cold-shock protein DEAD box A C-terminal domain-containing protein</fullName>
    </recommendedName>
</protein>
<dbReference type="AlphaFoldDB" id="A0A939SUL2"/>
<sequence>MVTFNRDGKPAPRRDDAAPAAPRRRFGDA</sequence>
<organism evidence="3">
    <name type="scientific">Serratia marcescens</name>
    <dbReference type="NCBI Taxonomy" id="615"/>
    <lineage>
        <taxon>Bacteria</taxon>
        <taxon>Pseudomonadati</taxon>
        <taxon>Pseudomonadota</taxon>
        <taxon>Gammaproteobacteria</taxon>
        <taxon>Enterobacterales</taxon>
        <taxon>Yersiniaceae</taxon>
        <taxon>Serratia</taxon>
    </lineage>
</organism>
<gene>
    <name evidence="3" type="ORF">J4732_10045</name>
</gene>
<accession>A0A939SUL2</accession>
<evidence type="ECO:0000313" key="3">
    <source>
        <dbReference type="EMBL" id="MBO2006835.1"/>
    </source>
</evidence>
<evidence type="ECO:0000259" key="2">
    <source>
        <dbReference type="Pfam" id="PF12343"/>
    </source>
</evidence>
<dbReference type="GO" id="GO:0016817">
    <property type="term" value="F:hydrolase activity, acting on acid anhydrides"/>
    <property type="evidence" value="ECO:0007669"/>
    <property type="project" value="InterPro"/>
</dbReference>
<comment type="caution">
    <text evidence="3">The sequence shown here is derived from an EMBL/GenBank/DDBJ whole genome shotgun (WGS) entry which is preliminary data.</text>
</comment>
<feature type="region of interest" description="Disordered" evidence="1">
    <location>
        <begin position="1"/>
        <end position="29"/>
    </location>
</feature>
<feature type="domain" description="Cold-shock protein DEAD box A C-terminal" evidence="2">
    <location>
        <begin position="6"/>
        <end position="29"/>
    </location>
</feature>
<reference evidence="3" key="1">
    <citation type="submission" date="2021-03" db="EMBL/GenBank/DDBJ databases">
        <title>Molecular epidemiology and mechanisms of colistin and carbapenem resistance in Enterobacteriaceae from clinical isolates, the environment and porcine samples in Pretoria, South Africa.</title>
        <authorList>
            <person name="Bogoshi D."/>
            <person name="Mbelle N.M."/>
            <person name="Naidoo V."/>
            <person name="Osei Sekyere J."/>
        </authorList>
    </citation>
    <scope>NUCLEOTIDE SEQUENCE</scope>
    <source>
        <strain evidence="3">C080</strain>
    </source>
</reference>
<dbReference type="InterPro" id="IPR021046">
    <property type="entry name" value="Cold-shock_DEAD_Abox_C"/>
</dbReference>
<proteinExistence type="predicted"/>
<dbReference type="EMBL" id="JAGETR010000056">
    <property type="protein sequence ID" value="MBO2006835.1"/>
    <property type="molecule type" value="Genomic_DNA"/>
</dbReference>